<dbReference type="GO" id="GO:0003677">
    <property type="term" value="F:DNA binding"/>
    <property type="evidence" value="ECO:0007669"/>
    <property type="project" value="InterPro"/>
</dbReference>
<dbReference type="SUPFAM" id="SSF47413">
    <property type="entry name" value="lambda repressor-like DNA-binding domains"/>
    <property type="match status" value="1"/>
</dbReference>
<name>A0A136PWI6_9ACTN</name>
<evidence type="ECO:0000259" key="1">
    <source>
        <dbReference type="PROSITE" id="PS50943"/>
    </source>
</evidence>
<dbReference type="RefSeq" id="WP_083978310.1">
    <property type="nucleotide sequence ID" value="NZ_JBIUBN010000016.1"/>
</dbReference>
<dbReference type="SMART" id="SM00530">
    <property type="entry name" value="HTH_XRE"/>
    <property type="match status" value="1"/>
</dbReference>
<evidence type="ECO:0000313" key="3">
    <source>
        <dbReference type="Proteomes" id="UP000070620"/>
    </source>
</evidence>
<organism evidence="2 3">
    <name type="scientific">Micromonospora rosaria</name>
    <dbReference type="NCBI Taxonomy" id="47874"/>
    <lineage>
        <taxon>Bacteria</taxon>
        <taxon>Bacillati</taxon>
        <taxon>Actinomycetota</taxon>
        <taxon>Actinomycetes</taxon>
        <taxon>Micromonosporales</taxon>
        <taxon>Micromonosporaceae</taxon>
        <taxon>Micromonospora</taxon>
    </lineage>
</organism>
<dbReference type="EMBL" id="LRQV01000017">
    <property type="protein sequence ID" value="KXK62536.1"/>
    <property type="molecule type" value="Genomic_DNA"/>
</dbReference>
<dbReference type="InterPro" id="IPR001387">
    <property type="entry name" value="Cro/C1-type_HTH"/>
</dbReference>
<accession>A0A136PWI6</accession>
<dbReference type="PROSITE" id="PS50943">
    <property type="entry name" value="HTH_CROC1"/>
    <property type="match status" value="1"/>
</dbReference>
<proteinExistence type="predicted"/>
<sequence>MTVADGLPVGRRVAYWRQRRTMSQQVFADRLGKSKSWVDKVERGVRRLDRWSVLREVAAALDIDPDMLLGDAPPDRPTDGLSADVETIQAALTRHPGLLPSTVAPIDPRRYRNRLDHADAAYQHARYPMLLQLLPDLLDDAHGRDLPAALRVQAYRLTAQVAVKLGAAELAWLAADRGLAVATGTDDSLLEAVAATSFGQALRAAGRHRAAFETTIAAAHQVAPLTDGSGTQAERSACAALLLQAALAAAEHGDASTARDLLDDATALTEPDGPARVAVDAARVTATAALGDHRTAVDLHQMLTVRSQWPALPIEHRAAYLLDVAGAYLEAGNAPAASRVLRATDRLAPPEVRVRPAGQAILTETLTRSPAPDPHLLALAEAAGVRSAW</sequence>
<feature type="domain" description="HTH cro/C1-type" evidence="1">
    <location>
        <begin position="13"/>
        <end position="68"/>
    </location>
</feature>
<dbReference type="CDD" id="cd00093">
    <property type="entry name" value="HTH_XRE"/>
    <property type="match status" value="1"/>
</dbReference>
<dbReference type="Gene3D" id="1.10.260.40">
    <property type="entry name" value="lambda repressor-like DNA-binding domains"/>
    <property type="match status" value="1"/>
</dbReference>
<evidence type="ECO:0000313" key="2">
    <source>
        <dbReference type="EMBL" id="KXK62536.1"/>
    </source>
</evidence>
<keyword evidence="3" id="KW-1185">Reference proteome</keyword>
<gene>
    <name evidence="2" type="ORF">AWW66_07610</name>
</gene>
<protein>
    <recommendedName>
        <fullName evidence="1">HTH cro/C1-type domain-containing protein</fullName>
    </recommendedName>
</protein>
<reference evidence="2 3" key="1">
    <citation type="submission" date="2016-01" db="EMBL/GenBank/DDBJ databases">
        <title>Whole genome sequence and analysis of Micromonospora rosaria DSM 803, which can produce antibacterial substance rosamicin.</title>
        <authorList>
            <person name="Yang H."/>
            <person name="He X."/>
            <person name="Zhu D."/>
        </authorList>
    </citation>
    <scope>NUCLEOTIDE SEQUENCE [LARGE SCALE GENOMIC DNA]</scope>
    <source>
        <strain evidence="2 3">DSM 803</strain>
    </source>
</reference>
<comment type="caution">
    <text evidence="2">The sequence shown here is derived from an EMBL/GenBank/DDBJ whole genome shotgun (WGS) entry which is preliminary data.</text>
</comment>
<dbReference type="Proteomes" id="UP000070620">
    <property type="component" value="Unassembled WGS sequence"/>
</dbReference>
<dbReference type="OrthoDB" id="3504495at2"/>
<dbReference type="Pfam" id="PF13560">
    <property type="entry name" value="HTH_31"/>
    <property type="match status" value="1"/>
</dbReference>
<dbReference type="InterPro" id="IPR010982">
    <property type="entry name" value="Lambda_DNA-bd_dom_sf"/>
</dbReference>
<dbReference type="AlphaFoldDB" id="A0A136PWI6"/>